<dbReference type="GO" id="GO:0061630">
    <property type="term" value="F:ubiquitin protein ligase activity"/>
    <property type="evidence" value="ECO:0007669"/>
    <property type="project" value="UniProtKB-EC"/>
</dbReference>
<keyword evidence="5" id="KW-0479">Metal-binding</keyword>
<feature type="domain" description="RING-type" evidence="13">
    <location>
        <begin position="289"/>
        <end position="330"/>
    </location>
</feature>
<dbReference type="RefSeq" id="XP_067079189.1">
    <property type="nucleotide sequence ID" value="XM_067223088.1"/>
</dbReference>
<feature type="transmembrane region" description="Helical" evidence="12">
    <location>
        <begin position="179"/>
        <end position="199"/>
    </location>
</feature>
<comment type="subcellular location">
    <subcellularLocation>
        <location evidence="1">Endomembrane system</location>
        <topology evidence="1">Multi-pass membrane protein</topology>
    </subcellularLocation>
</comment>
<evidence type="ECO:0000256" key="2">
    <source>
        <dbReference type="ARBA" id="ARBA00004906"/>
    </source>
</evidence>
<name>A0A1G4I7G0_TRYEQ</name>
<protein>
    <submittedName>
        <fullName evidence="14">ERAD-associated E3 ubiquitin-protein ligase HRD1, putative</fullName>
        <ecNumber evidence="14">6.3.2.-</ecNumber>
    </submittedName>
</protein>
<dbReference type="GO" id="GO:0043161">
    <property type="term" value="P:proteasome-mediated ubiquitin-dependent protein catabolic process"/>
    <property type="evidence" value="ECO:0007669"/>
    <property type="project" value="TreeGrafter"/>
</dbReference>
<feature type="transmembrane region" description="Helical" evidence="12">
    <location>
        <begin position="93"/>
        <end position="119"/>
    </location>
</feature>
<sequence>MLSLYAYIFLSLVVTIGFVVDYATVYTDFFSLVVALTDSPIFRLLCVNSFIALSWVLWLVARFTFFGTLSRTESDAVRSVTPVYAMEFIVCPLYFGISTLSSAGVVSLVTVVVAVLHRLAQERVSTLQVMEDRVLRTPMLVRLLIFLYLFSMIDLYVVFDMIGNTAESYGDQLSMQYCIALLYVQFLISILKSFTQLFFTVATKESTYNSLAFYMEMFFSLSNNVVFFISFLYICTSSYVPFPLMRMFLQNMIMCGKNVRLVARYRKLTALLREIPNATEEILSRDPHCAICYDDMSPDQTCKQLPCGHCYHEACLLHWFEKMSTCPYCRSDIAQRTSAMAAYAKRVRVPADATTTPSEQTGSDASATPSPEDDTTSMPMPSEEEMRRSYERYLAEMASRQRAQGAAISAEADASRLGEEVSAASTDRFSVVKEINKSLTQSNAVRSVDVPAVSTKEAQRLAAYEEHAAAVRAAQEKLQQRLKSIDAS</sequence>
<evidence type="ECO:0000256" key="9">
    <source>
        <dbReference type="ARBA" id="ARBA00023136"/>
    </source>
</evidence>
<dbReference type="Gene3D" id="3.30.40.10">
    <property type="entry name" value="Zinc/RING finger domain, C3HC4 (zinc finger)"/>
    <property type="match status" value="1"/>
</dbReference>
<evidence type="ECO:0000256" key="7">
    <source>
        <dbReference type="ARBA" id="ARBA00022833"/>
    </source>
</evidence>
<evidence type="ECO:0000256" key="1">
    <source>
        <dbReference type="ARBA" id="ARBA00004127"/>
    </source>
</evidence>
<organism evidence="14 15">
    <name type="scientific">Trypanosoma equiperdum</name>
    <dbReference type="NCBI Taxonomy" id="5694"/>
    <lineage>
        <taxon>Eukaryota</taxon>
        <taxon>Discoba</taxon>
        <taxon>Euglenozoa</taxon>
        <taxon>Kinetoplastea</taxon>
        <taxon>Metakinetoplastina</taxon>
        <taxon>Trypanosomatida</taxon>
        <taxon>Trypanosomatidae</taxon>
        <taxon>Trypanosoma</taxon>
    </lineage>
</organism>
<evidence type="ECO:0000256" key="6">
    <source>
        <dbReference type="ARBA" id="ARBA00022771"/>
    </source>
</evidence>
<keyword evidence="15" id="KW-1185">Reference proteome</keyword>
<gene>
    <name evidence="14" type="ORF">TEOVI_000599500</name>
</gene>
<feature type="region of interest" description="Disordered" evidence="11">
    <location>
        <begin position="350"/>
        <end position="386"/>
    </location>
</feature>
<dbReference type="PROSITE" id="PS50089">
    <property type="entry name" value="ZF_RING_2"/>
    <property type="match status" value="1"/>
</dbReference>
<dbReference type="Pfam" id="PF25563">
    <property type="entry name" value="TPR_SYVN1_N"/>
    <property type="match status" value="1"/>
</dbReference>
<keyword evidence="7" id="KW-0862">Zinc</keyword>
<dbReference type="InterPro" id="IPR013083">
    <property type="entry name" value="Znf_RING/FYVE/PHD"/>
</dbReference>
<comment type="caution">
    <text evidence="14">The sequence shown here is derived from an EMBL/GenBank/DDBJ whole genome shotgun (WGS) entry which is preliminary data.</text>
</comment>
<feature type="transmembrane region" description="Helical" evidence="12">
    <location>
        <begin position="211"/>
        <end position="234"/>
    </location>
</feature>
<dbReference type="InterPro" id="IPR001841">
    <property type="entry name" value="Znf_RING"/>
</dbReference>
<accession>A0A1G4I7G0</accession>
<proteinExistence type="predicted"/>
<evidence type="ECO:0000256" key="10">
    <source>
        <dbReference type="PROSITE-ProRule" id="PRU00175"/>
    </source>
</evidence>
<feature type="transmembrane region" description="Helical" evidence="12">
    <location>
        <begin position="6"/>
        <end position="29"/>
    </location>
</feature>
<dbReference type="Pfam" id="PF13639">
    <property type="entry name" value="zf-RING_2"/>
    <property type="match status" value="1"/>
</dbReference>
<keyword evidence="3" id="KW-0808">Transferase</keyword>
<evidence type="ECO:0000256" key="11">
    <source>
        <dbReference type="SAM" id="MobiDB-lite"/>
    </source>
</evidence>
<evidence type="ECO:0000256" key="4">
    <source>
        <dbReference type="ARBA" id="ARBA00022692"/>
    </source>
</evidence>
<dbReference type="VEuPathDB" id="TriTrypDB:TEOVI_000599500"/>
<dbReference type="SMART" id="SM01197">
    <property type="entry name" value="FANCL_C"/>
    <property type="match status" value="1"/>
</dbReference>
<dbReference type="FunFam" id="3.30.40.10:FF:000703">
    <property type="entry name" value="ERAD-associated E3 ubiquitin-protein ligase HRD1, putative"/>
    <property type="match status" value="1"/>
</dbReference>
<evidence type="ECO:0000313" key="14">
    <source>
        <dbReference type="EMBL" id="SCU67942.1"/>
    </source>
</evidence>
<keyword evidence="6 10" id="KW-0863">Zinc-finger</keyword>
<keyword evidence="4 12" id="KW-0812">Transmembrane</keyword>
<comment type="pathway">
    <text evidence="2">Protein modification; protein ubiquitination.</text>
</comment>
<evidence type="ECO:0000256" key="3">
    <source>
        <dbReference type="ARBA" id="ARBA00022679"/>
    </source>
</evidence>
<feature type="transmembrane region" description="Helical" evidence="12">
    <location>
        <begin position="41"/>
        <end position="61"/>
    </location>
</feature>
<keyword evidence="9 12" id="KW-0472">Membrane</keyword>
<reference evidence="14" key="1">
    <citation type="submission" date="2016-09" db="EMBL/GenBank/DDBJ databases">
        <authorList>
            <person name="Hebert L."/>
            <person name="Moumen B."/>
        </authorList>
    </citation>
    <scope>NUCLEOTIDE SEQUENCE [LARGE SCALE GENOMIC DNA]</scope>
    <source>
        <strain evidence="14">OVI</strain>
    </source>
</reference>
<evidence type="ECO:0000256" key="8">
    <source>
        <dbReference type="ARBA" id="ARBA00022989"/>
    </source>
</evidence>
<dbReference type="CDD" id="cd16481">
    <property type="entry name" value="RING-H2_TTC3"/>
    <property type="match status" value="1"/>
</dbReference>
<dbReference type="PANTHER" id="PTHR22763">
    <property type="entry name" value="RING ZINC FINGER PROTEIN"/>
    <property type="match status" value="1"/>
</dbReference>
<dbReference type="PANTHER" id="PTHR22763:SF184">
    <property type="entry name" value="E3 UBIQUITIN-PROTEIN LIGASE SYNOVIOLIN"/>
    <property type="match status" value="1"/>
</dbReference>
<dbReference type="AlphaFoldDB" id="A0A1G4I7G0"/>
<dbReference type="GO" id="GO:0036503">
    <property type="term" value="P:ERAD pathway"/>
    <property type="evidence" value="ECO:0007669"/>
    <property type="project" value="TreeGrafter"/>
</dbReference>
<evidence type="ECO:0000256" key="12">
    <source>
        <dbReference type="SAM" id="Phobius"/>
    </source>
</evidence>
<evidence type="ECO:0000313" key="15">
    <source>
        <dbReference type="Proteomes" id="UP000195570"/>
    </source>
</evidence>
<dbReference type="EMBL" id="CZPT02000860">
    <property type="protein sequence ID" value="SCU67942.1"/>
    <property type="molecule type" value="Genomic_DNA"/>
</dbReference>
<dbReference type="GO" id="GO:0008270">
    <property type="term" value="F:zinc ion binding"/>
    <property type="evidence" value="ECO:0007669"/>
    <property type="project" value="UniProtKB-KW"/>
</dbReference>
<dbReference type="InterPro" id="IPR057992">
    <property type="entry name" value="TPR_SYVN1_N"/>
</dbReference>
<dbReference type="SMART" id="SM00184">
    <property type="entry name" value="RING"/>
    <property type="match status" value="1"/>
</dbReference>
<feature type="transmembrane region" description="Helical" evidence="12">
    <location>
        <begin position="140"/>
        <end position="159"/>
    </location>
</feature>
<evidence type="ECO:0000256" key="5">
    <source>
        <dbReference type="ARBA" id="ARBA00022723"/>
    </source>
</evidence>
<dbReference type="GO" id="GO:0005789">
    <property type="term" value="C:endoplasmic reticulum membrane"/>
    <property type="evidence" value="ECO:0007669"/>
    <property type="project" value="UniProtKB-SubCell"/>
</dbReference>
<evidence type="ECO:0000259" key="13">
    <source>
        <dbReference type="PROSITE" id="PS50089"/>
    </source>
</evidence>
<keyword evidence="8 12" id="KW-1133">Transmembrane helix</keyword>
<dbReference type="Proteomes" id="UP000195570">
    <property type="component" value="Unassembled WGS sequence"/>
</dbReference>
<dbReference type="EC" id="6.3.2.-" evidence="14"/>
<dbReference type="SUPFAM" id="SSF57850">
    <property type="entry name" value="RING/U-box"/>
    <property type="match status" value="1"/>
</dbReference>
<dbReference type="InterPro" id="IPR050731">
    <property type="entry name" value="HRD1_E3_ubiq-ligases"/>
</dbReference>
<feature type="compositionally biased region" description="Polar residues" evidence="11">
    <location>
        <begin position="353"/>
        <end position="369"/>
    </location>
</feature>
<dbReference type="GeneID" id="92379934"/>